<evidence type="ECO:0000313" key="7">
    <source>
        <dbReference type="EMBL" id="GAM37301.1"/>
    </source>
</evidence>
<dbReference type="AlphaFoldDB" id="A0A0B8MY79"/>
<keyword evidence="3" id="KW-0805">Transcription regulation</keyword>
<reference evidence="8" key="1">
    <citation type="journal article" date="2015" name="Genome Announc.">
        <title>Draft genome sequence of Talaromyces cellulolyticus strain Y-94, a source of lignocellulosic biomass-degrading enzymes.</title>
        <authorList>
            <person name="Fujii T."/>
            <person name="Koike H."/>
            <person name="Sawayama S."/>
            <person name="Yano S."/>
            <person name="Inoue H."/>
        </authorList>
    </citation>
    <scope>NUCLEOTIDE SEQUENCE [LARGE SCALE GENOMIC DNA]</scope>
    <source>
        <strain evidence="8">Y-94</strain>
    </source>
</reference>
<evidence type="ECO:0008006" key="9">
    <source>
        <dbReference type="Google" id="ProtNLM"/>
    </source>
</evidence>
<evidence type="ECO:0000256" key="3">
    <source>
        <dbReference type="ARBA" id="ARBA00023015"/>
    </source>
</evidence>
<evidence type="ECO:0000256" key="2">
    <source>
        <dbReference type="ARBA" id="ARBA00022833"/>
    </source>
</evidence>
<dbReference type="PANTHER" id="PTHR47660:SF3">
    <property type="entry name" value="FINGER DOMAIN PROTEIN, PUTATIVE (AFU_ORTHOLOGUE AFUA_4G03310)-RELATED"/>
    <property type="match status" value="1"/>
</dbReference>
<feature type="region of interest" description="Disordered" evidence="6">
    <location>
        <begin position="112"/>
        <end position="138"/>
    </location>
</feature>
<name>A0A0B8MY79_TALPI</name>
<proteinExistence type="predicted"/>
<sequence>MDIIAGLENLELVQFARGPVSLVRKQRLAVIIGDRIVRDARSPAHQKNTASNGTESPEVDYHLETTPINDGDFVLDKTLAMPDAEIANLEDLDLLNPDFDFGEFLLTSQTNDGKAFPSSPTMEWSPLDSQQSTTNKQLSLSIPLSLPYTPRSLIQRPETRAGTQRIANLMFHTLKSYPQMMLRPDTLPPFIHPAWVSDGVFDNDHMEPLNNCISLVHMVNSRVRGSRKLFWRNVRMECERLCEEYPRMKKWELLAAMQALAIYIIMRLDEGETEYNNFDLLLCKTVILISRQHNLHLDSRDSNPESKWQKWIYTESNRRLCIIYKIINMLIYFEPSGDCDSRETGLVLAPLPARKQLWEANDEIAWKMEADKDIQQGPRTATTESRCSSSPPAFGLATNGELVSLDMRQGQNFCSRAAVSLRTQQTLLDGGKSSKGRANWEDWCAGMDGLGGLVMLAASLLQ</sequence>
<keyword evidence="8" id="KW-1185">Reference proteome</keyword>
<evidence type="ECO:0000256" key="4">
    <source>
        <dbReference type="ARBA" id="ARBA00023163"/>
    </source>
</evidence>
<organism evidence="7 8">
    <name type="scientific">Talaromyces pinophilus</name>
    <name type="common">Penicillium pinophilum</name>
    <dbReference type="NCBI Taxonomy" id="128442"/>
    <lineage>
        <taxon>Eukaryota</taxon>
        <taxon>Fungi</taxon>
        <taxon>Dikarya</taxon>
        <taxon>Ascomycota</taxon>
        <taxon>Pezizomycotina</taxon>
        <taxon>Eurotiomycetes</taxon>
        <taxon>Eurotiomycetidae</taxon>
        <taxon>Eurotiales</taxon>
        <taxon>Trichocomaceae</taxon>
        <taxon>Talaromyces</taxon>
        <taxon>Talaromyces sect. Talaromyces</taxon>
    </lineage>
</organism>
<evidence type="ECO:0000256" key="6">
    <source>
        <dbReference type="SAM" id="MobiDB-lite"/>
    </source>
</evidence>
<gene>
    <name evidence="7" type="ORF">TCE0_023r07116</name>
</gene>
<keyword evidence="4" id="KW-0804">Transcription</keyword>
<evidence type="ECO:0000256" key="5">
    <source>
        <dbReference type="ARBA" id="ARBA00023242"/>
    </source>
</evidence>
<dbReference type="PANTHER" id="PTHR47660">
    <property type="entry name" value="TRANSCRIPTION FACTOR WITH C2H2 AND ZN(2)-CYS(6) DNA BINDING DOMAIN (EUROFUNG)-RELATED-RELATED"/>
    <property type="match status" value="1"/>
</dbReference>
<keyword evidence="1" id="KW-0479">Metal-binding</keyword>
<keyword evidence="2" id="KW-0862">Zinc</keyword>
<protein>
    <recommendedName>
        <fullName evidence="9">Transcription factor domain-containing protein</fullName>
    </recommendedName>
</protein>
<dbReference type="Proteomes" id="UP000053095">
    <property type="component" value="Unassembled WGS sequence"/>
</dbReference>
<evidence type="ECO:0000313" key="8">
    <source>
        <dbReference type="Proteomes" id="UP000053095"/>
    </source>
</evidence>
<accession>A0A0B8MY79</accession>
<dbReference type="GO" id="GO:0046872">
    <property type="term" value="F:metal ion binding"/>
    <property type="evidence" value="ECO:0007669"/>
    <property type="project" value="UniProtKB-KW"/>
</dbReference>
<evidence type="ECO:0000256" key="1">
    <source>
        <dbReference type="ARBA" id="ARBA00022723"/>
    </source>
</evidence>
<dbReference type="EMBL" id="DF933819">
    <property type="protein sequence ID" value="GAM37301.1"/>
    <property type="molecule type" value="Genomic_DNA"/>
</dbReference>
<keyword evidence="5" id="KW-0539">Nucleus</keyword>